<feature type="binding site" evidence="12">
    <location>
        <position position="58"/>
    </location>
    <ligand>
        <name>Zn(2+)</name>
        <dbReference type="ChEBI" id="CHEBI:29105"/>
        <note>catalytic</note>
    </ligand>
</feature>
<comment type="similarity">
    <text evidence="3 13">Belongs to the cytidine and deoxycytidylate deaminase family.</text>
</comment>
<dbReference type="PROSITE" id="PS00903">
    <property type="entry name" value="CYT_DCMP_DEAMINASES_1"/>
    <property type="match status" value="1"/>
</dbReference>
<dbReference type="InParanoid" id="I4Y954"/>
<dbReference type="FunCoup" id="I4Y954">
    <property type="interactions" value="441"/>
</dbReference>
<evidence type="ECO:0000256" key="10">
    <source>
        <dbReference type="PIRSR" id="PIRSR606262-1"/>
    </source>
</evidence>
<evidence type="ECO:0000256" key="2">
    <source>
        <dbReference type="ARBA" id="ARBA00003949"/>
    </source>
</evidence>
<dbReference type="InterPro" id="IPR016193">
    <property type="entry name" value="Cytidine_deaminase-like"/>
</dbReference>
<evidence type="ECO:0000256" key="9">
    <source>
        <dbReference type="ARBA" id="ARBA00049558"/>
    </source>
</evidence>
<dbReference type="InterPro" id="IPR006262">
    <property type="entry name" value="Cyt_deam_tetra"/>
</dbReference>
<dbReference type="NCBIfam" id="TIGR01354">
    <property type="entry name" value="cyt_deam_tetra"/>
    <property type="match status" value="1"/>
</dbReference>
<dbReference type="NCBIfam" id="NF004064">
    <property type="entry name" value="PRK05578.1"/>
    <property type="match status" value="1"/>
</dbReference>
<dbReference type="FunFam" id="3.40.140.10:FF:000008">
    <property type="entry name" value="Cytidine deaminase"/>
    <property type="match status" value="1"/>
</dbReference>
<dbReference type="STRING" id="671144.I4Y954"/>
<evidence type="ECO:0000256" key="12">
    <source>
        <dbReference type="PIRSR" id="PIRSR606262-3"/>
    </source>
</evidence>
<dbReference type="GO" id="GO:0042802">
    <property type="term" value="F:identical protein binding"/>
    <property type="evidence" value="ECO:0007669"/>
    <property type="project" value="UniProtKB-ARBA"/>
</dbReference>
<evidence type="ECO:0000256" key="5">
    <source>
        <dbReference type="ARBA" id="ARBA00022723"/>
    </source>
</evidence>
<evidence type="ECO:0000256" key="11">
    <source>
        <dbReference type="PIRSR" id="PIRSR606262-2"/>
    </source>
</evidence>
<dbReference type="GO" id="GO:0005829">
    <property type="term" value="C:cytosol"/>
    <property type="evidence" value="ECO:0007669"/>
    <property type="project" value="TreeGrafter"/>
</dbReference>
<dbReference type="HOGENOM" id="CLU_097262_2_1_1"/>
<evidence type="ECO:0000256" key="13">
    <source>
        <dbReference type="RuleBase" id="RU364006"/>
    </source>
</evidence>
<dbReference type="OMA" id="LTHFTCV"/>
<comment type="function">
    <text evidence="2 13">This enzyme scavenges exogenous and endogenous cytidine and 2'-deoxycytidine for UMP synthesis.</text>
</comment>
<feature type="active site" description="Proton donor" evidence="10">
    <location>
        <position position="60"/>
    </location>
</feature>
<comment type="cofactor">
    <cofactor evidence="1 12 13">
        <name>Zn(2+)</name>
        <dbReference type="ChEBI" id="CHEBI:29105"/>
    </cofactor>
</comment>
<evidence type="ECO:0000313" key="16">
    <source>
        <dbReference type="Proteomes" id="UP000005242"/>
    </source>
</evidence>
<dbReference type="Gene3D" id="3.40.140.10">
    <property type="entry name" value="Cytidine Deaminase, domain 2"/>
    <property type="match status" value="1"/>
</dbReference>
<dbReference type="RefSeq" id="XP_006959522.1">
    <property type="nucleotide sequence ID" value="XM_006959460.1"/>
</dbReference>
<dbReference type="OrthoDB" id="414540at2759"/>
<dbReference type="CDD" id="cd01283">
    <property type="entry name" value="cytidine_deaminase"/>
    <property type="match status" value="1"/>
</dbReference>
<evidence type="ECO:0000259" key="14">
    <source>
        <dbReference type="PROSITE" id="PS51747"/>
    </source>
</evidence>
<dbReference type="GO" id="GO:0055086">
    <property type="term" value="P:nucleobase-containing small molecule metabolic process"/>
    <property type="evidence" value="ECO:0007669"/>
    <property type="project" value="UniProtKB-ARBA"/>
</dbReference>
<keyword evidence="16" id="KW-1185">Reference proteome</keyword>
<feature type="binding site" evidence="12">
    <location>
        <position position="94"/>
    </location>
    <ligand>
        <name>Zn(2+)</name>
        <dbReference type="ChEBI" id="CHEBI:29105"/>
        <note>catalytic</note>
    </ligand>
</feature>
<dbReference type="GO" id="GO:0004126">
    <property type="term" value="F:cytidine deaminase activity"/>
    <property type="evidence" value="ECO:0007669"/>
    <property type="project" value="UniProtKB-UniRule"/>
</dbReference>
<feature type="binding site" evidence="12">
    <location>
        <position position="91"/>
    </location>
    <ligand>
        <name>Zn(2+)</name>
        <dbReference type="ChEBI" id="CHEBI:29105"/>
        <note>catalytic</note>
    </ligand>
</feature>
<evidence type="ECO:0000256" key="7">
    <source>
        <dbReference type="ARBA" id="ARBA00022833"/>
    </source>
</evidence>
<gene>
    <name evidence="15" type="ORF">WALSEDRAFT_39931</name>
</gene>
<name>I4Y954_WALMC</name>
<keyword evidence="7 12" id="KW-0862">Zinc</keyword>
<dbReference type="InterPro" id="IPR002125">
    <property type="entry name" value="CMP_dCMP_dom"/>
</dbReference>
<dbReference type="SUPFAM" id="SSF53927">
    <property type="entry name" value="Cytidine deaminase-like"/>
    <property type="match status" value="1"/>
</dbReference>
<dbReference type="eggNOG" id="KOG0833">
    <property type="taxonomic scope" value="Eukaryota"/>
</dbReference>
<evidence type="ECO:0000256" key="8">
    <source>
        <dbReference type="ARBA" id="ARBA00032005"/>
    </source>
</evidence>
<proteinExistence type="inferred from homology"/>
<keyword evidence="5 12" id="KW-0479">Metal-binding</keyword>
<dbReference type="GeneID" id="18472143"/>
<evidence type="ECO:0000256" key="3">
    <source>
        <dbReference type="ARBA" id="ARBA00006576"/>
    </source>
</evidence>
<reference evidence="15 16" key="1">
    <citation type="journal article" date="2012" name="Fungal Genet. Biol.">
        <title>The genome of the xerotolerant mold Wallemia sebi reveals adaptations to osmotic stress and suggests cryptic sexual reproduction.</title>
        <authorList>
            <person name="Padamsee M."/>
            <person name="Kumar T.K.A."/>
            <person name="Riley R."/>
            <person name="Binder M."/>
            <person name="Boyd A."/>
            <person name="Calvo A.M."/>
            <person name="Furukawa K."/>
            <person name="Hesse C."/>
            <person name="Hohmann S."/>
            <person name="James T.Y."/>
            <person name="LaButti K."/>
            <person name="Lapidus A."/>
            <person name="Lindquist E."/>
            <person name="Lucas S."/>
            <person name="Miller K."/>
            <person name="Shantappa S."/>
            <person name="Grigoriev I.V."/>
            <person name="Hibbett D.S."/>
            <person name="McLaughlin D.J."/>
            <person name="Spatafora J.W."/>
            <person name="Aime M.C."/>
        </authorList>
    </citation>
    <scope>NUCLEOTIDE SEQUENCE [LARGE SCALE GENOMIC DNA]</scope>
    <source>
        <strain evidence="16">ATCC MYA-4683 / CBS 633.66</strain>
    </source>
</reference>
<dbReference type="PANTHER" id="PTHR11644">
    <property type="entry name" value="CYTIDINE DEAMINASE"/>
    <property type="match status" value="1"/>
</dbReference>
<comment type="catalytic activity">
    <reaction evidence="9 13">
        <text>cytidine + H2O + H(+) = uridine + NH4(+)</text>
        <dbReference type="Rhea" id="RHEA:16069"/>
        <dbReference type="ChEBI" id="CHEBI:15377"/>
        <dbReference type="ChEBI" id="CHEBI:15378"/>
        <dbReference type="ChEBI" id="CHEBI:16704"/>
        <dbReference type="ChEBI" id="CHEBI:17562"/>
        <dbReference type="ChEBI" id="CHEBI:28938"/>
        <dbReference type="EC" id="3.5.4.5"/>
    </reaction>
</comment>
<evidence type="ECO:0000256" key="6">
    <source>
        <dbReference type="ARBA" id="ARBA00022801"/>
    </source>
</evidence>
<dbReference type="Pfam" id="PF00383">
    <property type="entry name" value="dCMP_cyt_deam_1"/>
    <property type="match status" value="1"/>
</dbReference>
<sequence>MTSIGFDEPELISRAFQALQRSYSPYSKFRVGAALVSTENEIFGGANVENASYGGAICAERTALVKAVSEGHKRFQALAVVSDLDEPITPCGICRQFIREFFSPETPILLVSQAHPANNASETSYKGPLIKRTNISVLLPDSFGPEQLDR</sequence>
<dbReference type="InterPro" id="IPR016192">
    <property type="entry name" value="APOBEC/CMP_deaminase_Zn-bd"/>
</dbReference>
<dbReference type="GO" id="GO:0072527">
    <property type="term" value="P:pyrimidine-containing compound metabolic process"/>
    <property type="evidence" value="ECO:0007669"/>
    <property type="project" value="UniProtKB-ARBA"/>
</dbReference>
<dbReference type="InterPro" id="IPR050202">
    <property type="entry name" value="Cyt/Deoxycyt_deaminase"/>
</dbReference>
<protein>
    <recommendedName>
        <fullName evidence="4 13">Cytidine deaminase</fullName>
        <ecNumber evidence="4 13">3.5.4.5</ecNumber>
    </recommendedName>
    <alternativeName>
        <fullName evidence="8 13">Cytidine aminohydrolase</fullName>
    </alternativeName>
</protein>
<keyword evidence="6 13" id="KW-0378">Hydrolase</keyword>
<evidence type="ECO:0000256" key="1">
    <source>
        <dbReference type="ARBA" id="ARBA00001947"/>
    </source>
</evidence>
<dbReference type="KEGG" id="wse:WALSEDRAFT_39931"/>
<comment type="catalytic activity">
    <reaction evidence="13">
        <text>2'-deoxycytidine + H2O + H(+) = 2'-deoxyuridine + NH4(+)</text>
        <dbReference type="Rhea" id="RHEA:13433"/>
        <dbReference type="ChEBI" id="CHEBI:15377"/>
        <dbReference type="ChEBI" id="CHEBI:15378"/>
        <dbReference type="ChEBI" id="CHEBI:15698"/>
        <dbReference type="ChEBI" id="CHEBI:16450"/>
        <dbReference type="ChEBI" id="CHEBI:28938"/>
        <dbReference type="EC" id="3.5.4.5"/>
    </reaction>
</comment>
<organism evidence="15 16">
    <name type="scientific">Wallemia mellicola (strain ATCC MYA-4683 / CBS 633.66)</name>
    <name type="common">Wallemia sebi (CBS 633.66)</name>
    <dbReference type="NCBI Taxonomy" id="671144"/>
    <lineage>
        <taxon>Eukaryota</taxon>
        <taxon>Fungi</taxon>
        <taxon>Dikarya</taxon>
        <taxon>Basidiomycota</taxon>
        <taxon>Wallemiomycotina</taxon>
        <taxon>Wallemiomycetes</taxon>
        <taxon>Wallemiales</taxon>
        <taxon>Wallemiaceae</taxon>
        <taxon>Wallemia</taxon>
    </lineage>
</organism>
<dbReference type="AlphaFoldDB" id="I4Y954"/>
<accession>I4Y954</accession>
<dbReference type="PROSITE" id="PS51747">
    <property type="entry name" value="CYT_DCMP_DEAMINASES_2"/>
    <property type="match status" value="1"/>
</dbReference>
<dbReference type="EMBL" id="JH668239">
    <property type="protein sequence ID" value="EIM20496.1"/>
    <property type="molecule type" value="Genomic_DNA"/>
</dbReference>
<feature type="domain" description="CMP/dCMP-type deaminase" evidence="14">
    <location>
        <begin position="6"/>
        <end position="146"/>
    </location>
</feature>
<dbReference type="GO" id="GO:0008270">
    <property type="term" value="F:zinc ion binding"/>
    <property type="evidence" value="ECO:0007669"/>
    <property type="project" value="UniProtKB-UniRule"/>
</dbReference>
<evidence type="ECO:0000313" key="15">
    <source>
        <dbReference type="EMBL" id="EIM20496.1"/>
    </source>
</evidence>
<dbReference type="PANTHER" id="PTHR11644:SF2">
    <property type="entry name" value="CYTIDINE DEAMINASE"/>
    <property type="match status" value="1"/>
</dbReference>
<dbReference type="Proteomes" id="UP000005242">
    <property type="component" value="Unassembled WGS sequence"/>
</dbReference>
<dbReference type="EC" id="3.5.4.5" evidence="4 13"/>
<feature type="binding site" evidence="11">
    <location>
        <begin position="47"/>
        <end position="53"/>
    </location>
    <ligand>
        <name>substrate</name>
    </ligand>
</feature>
<evidence type="ECO:0000256" key="4">
    <source>
        <dbReference type="ARBA" id="ARBA00012783"/>
    </source>
</evidence>